<dbReference type="PANTHER" id="PTHR42090">
    <property type="match status" value="1"/>
</dbReference>
<evidence type="ECO:0000313" key="3">
    <source>
        <dbReference type="Proteomes" id="UP001446871"/>
    </source>
</evidence>
<feature type="region of interest" description="Disordered" evidence="1">
    <location>
        <begin position="1"/>
        <end position="161"/>
    </location>
</feature>
<sequence length="161" mass="16632">MPSFTPFRTAAHSALRLTSRSSPRTAPTAMSMRPLSTSAARMAYKDDQDRTSVKPRAHEYSGSGTDEQMSDNPDAAFNPDTTSPEEAMKKAGQGSKKHDDADGTGESGNPLGVSPANQEVSKGGQGAMEDKPQQGNQAKKSVSSTGGGGGTATKGGGSRQK</sequence>
<gene>
    <name evidence="2" type="ORF">PG996_012919</name>
</gene>
<evidence type="ECO:0000313" key="2">
    <source>
        <dbReference type="EMBL" id="KAK8053618.1"/>
    </source>
</evidence>
<protein>
    <submittedName>
        <fullName evidence="2">Uncharacterized protein</fullName>
    </submittedName>
</protein>
<feature type="compositionally biased region" description="Polar residues" evidence="1">
    <location>
        <begin position="62"/>
        <end position="71"/>
    </location>
</feature>
<reference evidence="2 3" key="1">
    <citation type="submission" date="2023-01" db="EMBL/GenBank/DDBJ databases">
        <title>Analysis of 21 Apiospora genomes using comparative genomics revels a genus with tremendous synthesis potential of carbohydrate active enzymes and secondary metabolites.</title>
        <authorList>
            <person name="Sorensen T."/>
        </authorList>
    </citation>
    <scope>NUCLEOTIDE SEQUENCE [LARGE SCALE GENOMIC DNA]</scope>
    <source>
        <strain evidence="2 3">CBS 83171</strain>
    </source>
</reference>
<accession>A0ABR1U447</accession>
<feature type="compositionally biased region" description="Basic and acidic residues" evidence="1">
    <location>
        <begin position="43"/>
        <end position="59"/>
    </location>
</feature>
<organism evidence="2 3">
    <name type="scientific">Apiospora saccharicola</name>
    <dbReference type="NCBI Taxonomy" id="335842"/>
    <lineage>
        <taxon>Eukaryota</taxon>
        <taxon>Fungi</taxon>
        <taxon>Dikarya</taxon>
        <taxon>Ascomycota</taxon>
        <taxon>Pezizomycotina</taxon>
        <taxon>Sordariomycetes</taxon>
        <taxon>Xylariomycetidae</taxon>
        <taxon>Amphisphaeriales</taxon>
        <taxon>Apiosporaceae</taxon>
        <taxon>Apiospora</taxon>
    </lineage>
</organism>
<dbReference type="EMBL" id="JAQQWM010000008">
    <property type="protein sequence ID" value="KAK8053618.1"/>
    <property type="molecule type" value="Genomic_DNA"/>
</dbReference>
<comment type="caution">
    <text evidence="2">The sequence shown here is derived from an EMBL/GenBank/DDBJ whole genome shotgun (WGS) entry which is preliminary data.</text>
</comment>
<dbReference type="Proteomes" id="UP001446871">
    <property type="component" value="Unassembled WGS sequence"/>
</dbReference>
<name>A0ABR1U447_9PEZI</name>
<proteinExistence type="predicted"/>
<feature type="compositionally biased region" description="Polar residues" evidence="1">
    <location>
        <begin position="16"/>
        <end position="25"/>
    </location>
</feature>
<evidence type="ECO:0000256" key="1">
    <source>
        <dbReference type="SAM" id="MobiDB-lite"/>
    </source>
</evidence>
<dbReference type="PANTHER" id="PTHR42090:SF1">
    <property type="match status" value="1"/>
</dbReference>
<feature type="compositionally biased region" description="Gly residues" evidence="1">
    <location>
        <begin position="145"/>
        <end position="161"/>
    </location>
</feature>
<keyword evidence="3" id="KW-1185">Reference proteome</keyword>